<evidence type="ECO:0000256" key="2">
    <source>
        <dbReference type="ARBA" id="ARBA00023125"/>
    </source>
</evidence>
<comment type="caution">
    <text evidence="6">The sequence shown here is derived from an EMBL/GenBank/DDBJ whole genome shotgun (WGS) entry which is preliminary data.</text>
</comment>
<dbReference type="PRINTS" id="PR00455">
    <property type="entry name" value="HTHTETR"/>
</dbReference>
<feature type="DNA-binding region" description="H-T-H motif" evidence="4">
    <location>
        <begin position="76"/>
        <end position="95"/>
    </location>
</feature>
<dbReference type="GO" id="GO:0000976">
    <property type="term" value="F:transcription cis-regulatory region binding"/>
    <property type="evidence" value="ECO:0007669"/>
    <property type="project" value="TreeGrafter"/>
</dbReference>
<reference evidence="6 7" key="1">
    <citation type="journal article" date="2018" name="Nat. Biotechnol.">
        <title>A standardized bacterial taxonomy based on genome phylogeny substantially revises the tree of life.</title>
        <authorList>
            <person name="Parks D.H."/>
            <person name="Chuvochina M."/>
            <person name="Waite D.W."/>
            <person name="Rinke C."/>
            <person name="Skarshewski A."/>
            <person name="Chaumeil P.A."/>
            <person name="Hugenholtz P."/>
        </authorList>
    </citation>
    <scope>NUCLEOTIDE SEQUENCE [LARGE SCALE GENOMIC DNA]</scope>
    <source>
        <strain evidence="6">UBA8844</strain>
    </source>
</reference>
<dbReference type="PANTHER" id="PTHR30055">
    <property type="entry name" value="HTH-TYPE TRANSCRIPTIONAL REGULATOR RUTR"/>
    <property type="match status" value="1"/>
</dbReference>
<evidence type="ECO:0000259" key="5">
    <source>
        <dbReference type="PROSITE" id="PS50977"/>
    </source>
</evidence>
<protein>
    <submittedName>
        <fullName evidence="6">TetR/AcrR family transcriptional regulator</fullName>
    </submittedName>
</protein>
<dbReference type="GO" id="GO:0003700">
    <property type="term" value="F:DNA-binding transcription factor activity"/>
    <property type="evidence" value="ECO:0007669"/>
    <property type="project" value="TreeGrafter"/>
</dbReference>
<evidence type="ECO:0000313" key="6">
    <source>
        <dbReference type="EMBL" id="HCT58072.1"/>
    </source>
</evidence>
<dbReference type="Pfam" id="PF17918">
    <property type="entry name" value="TetR_C_15"/>
    <property type="match status" value="1"/>
</dbReference>
<dbReference type="Gene3D" id="1.10.357.10">
    <property type="entry name" value="Tetracycline Repressor, domain 2"/>
    <property type="match status" value="1"/>
</dbReference>
<dbReference type="InterPro" id="IPR009057">
    <property type="entry name" value="Homeodomain-like_sf"/>
</dbReference>
<evidence type="ECO:0000256" key="1">
    <source>
        <dbReference type="ARBA" id="ARBA00023015"/>
    </source>
</evidence>
<organism evidence="6 7">
    <name type="scientific">Gemmatimonas aurantiaca</name>
    <dbReference type="NCBI Taxonomy" id="173480"/>
    <lineage>
        <taxon>Bacteria</taxon>
        <taxon>Pseudomonadati</taxon>
        <taxon>Gemmatimonadota</taxon>
        <taxon>Gemmatimonadia</taxon>
        <taxon>Gemmatimonadales</taxon>
        <taxon>Gemmatimonadaceae</taxon>
        <taxon>Gemmatimonas</taxon>
    </lineage>
</organism>
<dbReference type="PANTHER" id="PTHR30055:SF234">
    <property type="entry name" value="HTH-TYPE TRANSCRIPTIONAL REGULATOR BETI"/>
    <property type="match status" value="1"/>
</dbReference>
<proteinExistence type="predicted"/>
<dbReference type="AlphaFoldDB" id="A0A3D4VBF1"/>
<dbReference type="SUPFAM" id="SSF46689">
    <property type="entry name" value="Homeodomain-like"/>
    <property type="match status" value="1"/>
</dbReference>
<dbReference type="PROSITE" id="PS50977">
    <property type="entry name" value="HTH_TETR_2"/>
    <property type="match status" value="1"/>
</dbReference>
<dbReference type="Pfam" id="PF00440">
    <property type="entry name" value="TetR_N"/>
    <property type="match status" value="1"/>
</dbReference>
<dbReference type="InterPro" id="IPR050109">
    <property type="entry name" value="HTH-type_TetR-like_transc_reg"/>
</dbReference>
<evidence type="ECO:0000313" key="7">
    <source>
        <dbReference type="Proteomes" id="UP000264071"/>
    </source>
</evidence>
<sequence length="243" mass="26779">MSILETYVYFFDRSGGTIRPMDSKEQFVSGSHVAVELGTGGSGKREPRQERGQRRVDEILDAAEALVQEVGAAATSVQEIAKRSGASVGSIYHFFPTKEAIFDALRERHRVEARQVAEGIRQSAPQWATADLATFVRGLIGPFTDLLSRMPAYPELAVNAAGHRLPRDETTDASVREAMLVAFALRWPHSTEEERAVRADVLNAIGDGMASMLCTTPHAGQQAFMEEFGRAIYGYLWTHEPKP</sequence>
<dbReference type="InterPro" id="IPR001647">
    <property type="entry name" value="HTH_TetR"/>
</dbReference>
<dbReference type="EMBL" id="DPIY01000010">
    <property type="protein sequence ID" value="HCT58072.1"/>
    <property type="molecule type" value="Genomic_DNA"/>
</dbReference>
<name>A0A3D4VBF1_9BACT</name>
<keyword evidence="1" id="KW-0805">Transcription regulation</keyword>
<feature type="domain" description="HTH tetR-type" evidence="5">
    <location>
        <begin position="53"/>
        <end position="113"/>
    </location>
</feature>
<keyword evidence="3" id="KW-0804">Transcription</keyword>
<dbReference type="InterPro" id="IPR041669">
    <property type="entry name" value="TetR_C_15"/>
</dbReference>
<evidence type="ECO:0000256" key="3">
    <source>
        <dbReference type="ARBA" id="ARBA00023163"/>
    </source>
</evidence>
<dbReference type="Proteomes" id="UP000264071">
    <property type="component" value="Unassembled WGS sequence"/>
</dbReference>
<accession>A0A3D4VBF1</accession>
<evidence type="ECO:0000256" key="4">
    <source>
        <dbReference type="PROSITE-ProRule" id="PRU00335"/>
    </source>
</evidence>
<keyword evidence="2 4" id="KW-0238">DNA-binding</keyword>
<gene>
    <name evidence="6" type="ORF">DGD08_12785</name>
</gene>